<feature type="domain" description="N-acetyltransferase" evidence="1">
    <location>
        <begin position="6"/>
        <end position="160"/>
    </location>
</feature>
<dbReference type="AlphaFoldDB" id="A0A1M4T9M8"/>
<proteinExistence type="predicted"/>
<evidence type="ECO:0000313" key="3">
    <source>
        <dbReference type="Proteomes" id="UP000183987"/>
    </source>
</evidence>
<gene>
    <name evidence="2" type="ORF">SAMN05444339_101295</name>
</gene>
<dbReference type="Gene3D" id="3.40.630.30">
    <property type="match status" value="1"/>
</dbReference>
<evidence type="ECO:0000259" key="1">
    <source>
        <dbReference type="PROSITE" id="PS51186"/>
    </source>
</evidence>
<dbReference type="STRING" id="366533.SAMN05444339_101295"/>
<evidence type="ECO:0000313" key="2">
    <source>
        <dbReference type="EMBL" id="SHE40947.1"/>
    </source>
</evidence>
<dbReference type="SUPFAM" id="SSF55729">
    <property type="entry name" value="Acyl-CoA N-acyltransferases (Nat)"/>
    <property type="match status" value="1"/>
</dbReference>
<dbReference type="PANTHER" id="PTHR43792">
    <property type="entry name" value="GNAT FAMILY, PUTATIVE (AFU_ORTHOLOGUE AFUA_3G00765)-RELATED-RELATED"/>
    <property type="match status" value="1"/>
</dbReference>
<sequence>MRTPRLTLRRARQTDLNDLFAVFSDPRAMQYWSTLPHADRSVTQDRLDRMMTHQPLGYFVIDRDGRAIGCAGLYDEGEVGFILHPDHWQQGLMTEAMQAIIPYLFANHDFDRLIADIDPRNAGSAATLRKLGFHETHRAARTYFIGGVWSDSAYYALPRPAAPA</sequence>
<dbReference type="Proteomes" id="UP000183987">
    <property type="component" value="Unassembled WGS sequence"/>
</dbReference>
<protein>
    <submittedName>
        <fullName evidence="2">Ribosomal-protein-alanine N-acetyltransferase</fullName>
    </submittedName>
</protein>
<dbReference type="Pfam" id="PF13302">
    <property type="entry name" value="Acetyltransf_3"/>
    <property type="match status" value="1"/>
</dbReference>
<dbReference type="InterPro" id="IPR051531">
    <property type="entry name" value="N-acetyltransferase"/>
</dbReference>
<reference evidence="3" key="1">
    <citation type="submission" date="2016-11" db="EMBL/GenBank/DDBJ databases">
        <authorList>
            <person name="Varghese N."/>
            <person name="Submissions S."/>
        </authorList>
    </citation>
    <scope>NUCLEOTIDE SEQUENCE [LARGE SCALE GENOMIC DNA]</scope>
    <source>
        <strain evidence="3">DSM 29326</strain>
    </source>
</reference>
<keyword evidence="2" id="KW-0808">Transferase</keyword>
<keyword evidence="3" id="KW-1185">Reference proteome</keyword>
<dbReference type="InterPro" id="IPR016181">
    <property type="entry name" value="Acyl_CoA_acyltransferase"/>
</dbReference>
<dbReference type="EMBL" id="FQUE01000001">
    <property type="protein sequence ID" value="SHE40947.1"/>
    <property type="molecule type" value="Genomic_DNA"/>
</dbReference>
<dbReference type="CDD" id="cd04301">
    <property type="entry name" value="NAT_SF"/>
    <property type="match status" value="1"/>
</dbReference>
<organism evidence="2 3">
    <name type="scientific">Loktanella atrilutea</name>
    <dbReference type="NCBI Taxonomy" id="366533"/>
    <lineage>
        <taxon>Bacteria</taxon>
        <taxon>Pseudomonadati</taxon>
        <taxon>Pseudomonadota</taxon>
        <taxon>Alphaproteobacteria</taxon>
        <taxon>Rhodobacterales</taxon>
        <taxon>Roseobacteraceae</taxon>
        <taxon>Loktanella</taxon>
    </lineage>
</organism>
<dbReference type="PROSITE" id="PS51186">
    <property type="entry name" value="GNAT"/>
    <property type="match status" value="1"/>
</dbReference>
<name>A0A1M4T9M8_LOKAT</name>
<dbReference type="GO" id="GO:0016747">
    <property type="term" value="F:acyltransferase activity, transferring groups other than amino-acyl groups"/>
    <property type="evidence" value="ECO:0007669"/>
    <property type="project" value="InterPro"/>
</dbReference>
<accession>A0A1M4T9M8</accession>
<dbReference type="InterPro" id="IPR000182">
    <property type="entry name" value="GNAT_dom"/>
</dbReference>